<evidence type="ECO:0000313" key="3">
    <source>
        <dbReference type="Proteomes" id="UP000502508"/>
    </source>
</evidence>
<name>A0A6F8Y341_9ACTN</name>
<dbReference type="RefSeq" id="WP_173040563.1">
    <property type="nucleotide sequence ID" value="NZ_AP022870.1"/>
</dbReference>
<feature type="transmembrane region" description="Helical" evidence="1">
    <location>
        <begin position="79"/>
        <end position="101"/>
    </location>
</feature>
<dbReference type="AlphaFoldDB" id="A0A6F8Y341"/>
<keyword evidence="1" id="KW-1133">Transmembrane helix</keyword>
<keyword evidence="1" id="KW-0812">Transmembrane</keyword>
<dbReference type="KEGG" id="pfla:Pflav_068080"/>
<reference evidence="2 3" key="1">
    <citation type="submission" date="2020-03" db="EMBL/GenBank/DDBJ databases">
        <title>Whole genome shotgun sequence of Phytohabitans flavus NBRC 107702.</title>
        <authorList>
            <person name="Komaki H."/>
            <person name="Tamura T."/>
        </authorList>
    </citation>
    <scope>NUCLEOTIDE SEQUENCE [LARGE SCALE GENOMIC DNA]</scope>
    <source>
        <strain evidence="2 3">NBRC 107702</strain>
    </source>
</reference>
<sequence length="109" mass="11586">MGALDVVITVGAGVAAALNGTIAIAILWRSRHQPDAIIWRRQRVAAPRWAAATYLFAGLTFGTGAVSDILFETGSIEEGLMVLAVLVWVACAIIAGIMWSVRGRQTTPH</sequence>
<gene>
    <name evidence="2" type="ORF">Pflav_068080</name>
</gene>
<dbReference type="Proteomes" id="UP000502508">
    <property type="component" value="Chromosome"/>
</dbReference>
<reference evidence="2 3" key="2">
    <citation type="submission" date="2020-03" db="EMBL/GenBank/DDBJ databases">
        <authorList>
            <person name="Ichikawa N."/>
            <person name="Kimura A."/>
            <person name="Kitahashi Y."/>
            <person name="Uohara A."/>
        </authorList>
    </citation>
    <scope>NUCLEOTIDE SEQUENCE [LARGE SCALE GENOMIC DNA]</scope>
    <source>
        <strain evidence="2 3">NBRC 107702</strain>
    </source>
</reference>
<evidence type="ECO:0000256" key="1">
    <source>
        <dbReference type="SAM" id="Phobius"/>
    </source>
</evidence>
<proteinExistence type="predicted"/>
<feature type="transmembrane region" description="Helical" evidence="1">
    <location>
        <begin position="6"/>
        <end position="28"/>
    </location>
</feature>
<feature type="transmembrane region" description="Helical" evidence="1">
    <location>
        <begin position="49"/>
        <end position="67"/>
    </location>
</feature>
<protein>
    <submittedName>
        <fullName evidence="2">Uncharacterized protein</fullName>
    </submittedName>
</protein>
<dbReference type="EMBL" id="AP022870">
    <property type="protein sequence ID" value="BCB80398.1"/>
    <property type="molecule type" value="Genomic_DNA"/>
</dbReference>
<keyword evidence="1" id="KW-0472">Membrane</keyword>
<evidence type="ECO:0000313" key="2">
    <source>
        <dbReference type="EMBL" id="BCB80398.1"/>
    </source>
</evidence>
<keyword evidence="3" id="KW-1185">Reference proteome</keyword>
<accession>A0A6F8Y341</accession>
<organism evidence="2 3">
    <name type="scientific">Phytohabitans flavus</name>
    <dbReference type="NCBI Taxonomy" id="1076124"/>
    <lineage>
        <taxon>Bacteria</taxon>
        <taxon>Bacillati</taxon>
        <taxon>Actinomycetota</taxon>
        <taxon>Actinomycetes</taxon>
        <taxon>Micromonosporales</taxon>
        <taxon>Micromonosporaceae</taxon>
    </lineage>
</organism>